<organism evidence="1 2">
    <name type="scientific">Magallana gigas</name>
    <name type="common">Pacific oyster</name>
    <name type="synonym">Crassostrea gigas</name>
    <dbReference type="NCBI Taxonomy" id="29159"/>
    <lineage>
        <taxon>Eukaryota</taxon>
        <taxon>Metazoa</taxon>
        <taxon>Spiralia</taxon>
        <taxon>Lophotrochozoa</taxon>
        <taxon>Mollusca</taxon>
        <taxon>Bivalvia</taxon>
        <taxon>Autobranchia</taxon>
        <taxon>Pteriomorphia</taxon>
        <taxon>Ostreida</taxon>
        <taxon>Ostreoidea</taxon>
        <taxon>Ostreidae</taxon>
        <taxon>Magallana</taxon>
    </lineage>
</organism>
<proteinExistence type="predicted"/>
<name>A0A8W8MLS0_MAGGI</name>
<keyword evidence="2" id="KW-1185">Reference proteome</keyword>
<dbReference type="Proteomes" id="UP000005408">
    <property type="component" value="Unassembled WGS sequence"/>
</dbReference>
<accession>A0A8W8MLS0</accession>
<reference evidence="1" key="1">
    <citation type="submission" date="2022-08" db="UniProtKB">
        <authorList>
            <consortium name="EnsemblMetazoa"/>
        </authorList>
    </citation>
    <scope>IDENTIFICATION</scope>
    <source>
        <strain evidence="1">05x7-T-G4-1.051#20</strain>
    </source>
</reference>
<dbReference type="EnsemblMetazoa" id="G34228.1">
    <property type="protein sequence ID" value="G34228.1:cds"/>
    <property type="gene ID" value="G34228"/>
</dbReference>
<dbReference type="AlphaFoldDB" id="A0A8W8MLS0"/>
<evidence type="ECO:0000313" key="1">
    <source>
        <dbReference type="EnsemblMetazoa" id="G34228.1:cds"/>
    </source>
</evidence>
<protein>
    <submittedName>
        <fullName evidence="1">Uncharacterized protein</fullName>
    </submittedName>
</protein>
<evidence type="ECO:0000313" key="2">
    <source>
        <dbReference type="Proteomes" id="UP000005408"/>
    </source>
</evidence>
<sequence>MKSSLTHLLRVVNQYNGCDSDISTLKRVKVSERNAFESLNGKKIRTRGNIQVLVCQFCLDLLYSLYPNTIVNSKTSPLFEHDYASETPKRPKRRRLLDIPDNIDQEVSIEPDIAGMGEEEFQKIVFEVGRRLASSTVIPKQQEHKSAEGLKKLDLETYFKSFDPSLCCLLEGFTSGKKRRDPDLYQKAKVAEYFVHLLHQNTILSLCFMENLLMYNATNSKQAVHLLGDSGPYGHYHAVKDWLSNQSIEPLPYPENDCFAIFDNNQVIGRSWKIKVNNKVQSSVVTTICQIKYLSYSLQRQVNLKPKFWNFEAEKLKRWVRDMPQEVSVHYKQLYSTLAKNLQIVVSQQKPTENTGMFEDNVDVEVERQRIEETTKVCCSCGHINGRSKRMCGNERCKTNLKQAELSNADPDGFGTFTTKKHLSVDRKMSEVRMTAIDTGCGQYIIQENLEQHSKPIASQNPDIIPVLSLSDPCFVNPNSYNSARAILRQIGLQAGIRQYSREGSSDSFHSKEDFRKHHTSLHLDLEEEEFLEFDWVILRPGNGHFEMNISKTFVEFNWDVFFSELSRVMGFRSENAQRAAKKCSDHHKTWTLLQIAHEGNLQELMVPYVRQSMLMNNAITPAGFLKHHPNYQEIEIMEAVQRHSVPEELLPFYNDTEAVCLSEDGESGEGLDFKA</sequence>